<dbReference type="RefSeq" id="WP_395812992.1">
    <property type="nucleotide sequence ID" value="NZ_CP043494.1"/>
</dbReference>
<reference evidence="1 2" key="1">
    <citation type="submission" date="2019-08" db="EMBL/GenBank/DDBJ databases">
        <title>Archangium and Cystobacter genomes.</title>
        <authorList>
            <person name="Chen I.-C.K."/>
            <person name="Wielgoss S."/>
        </authorList>
    </citation>
    <scope>NUCLEOTIDE SEQUENCE [LARGE SCALE GENOMIC DNA]</scope>
    <source>
        <strain evidence="1 2">Cbm 6</strain>
    </source>
</reference>
<organism evidence="1 2">
    <name type="scientific">Archangium minus</name>
    <dbReference type="NCBI Taxonomy" id="83450"/>
    <lineage>
        <taxon>Bacteria</taxon>
        <taxon>Pseudomonadati</taxon>
        <taxon>Myxococcota</taxon>
        <taxon>Myxococcia</taxon>
        <taxon>Myxococcales</taxon>
        <taxon>Cystobacterineae</taxon>
        <taxon>Archangiaceae</taxon>
        <taxon>Archangium</taxon>
    </lineage>
</organism>
<evidence type="ECO:0008006" key="3">
    <source>
        <dbReference type="Google" id="ProtNLM"/>
    </source>
</evidence>
<dbReference type="EMBL" id="CP043494">
    <property type="protein sequence ID" value="WNG42850.1"/>
    <property type="molecule type" value="Genomic_DNA"/>
</dbReference>
<evidence type="ECO:0000313" key="2">
    <source>
        <dbReference type="Proteomes" id="UP001611383"/>
    </source>
</evidence>
<accession>A0ABY9WGD2</accession>
<dbReference type="Proteomes" id="UP001611383">
    <property type="component" value="Chromosome"/>
</dbReference>
<proteinExistence type="predicted"/>
<protein>
    <recommendedName>
        <fullName evidence="3">Lipoprotein</fullName>
    </recommendedName>
</protein>
<name>A0ABY9WGD2_9BACT</name>
<keyword evidence="2" id="KW-1185">Reference proteome</keyword>
<gene>
    <name evidence="1" type="ORF">F0U60_01125</name>
</gene>
<sequence>MNVLHRVIIGALLVLCLEACGESKPLPERDPLTLTRFPKGATIEQLAADDEAVYFLAKTSSDSTAEPVSASLFRASVREPQEHPTFLADAPTTDFVVGSTHLYFSDAGYFVGAPGSYQYVQSFWRVPKKGGVKEKLTEVDGQFMMNKSNYGTLVLAEPYVYWLGGRPDEPASLYRLKLDGSGTVERVAETRSWAAFNLVATATHVYWMEVYRTGSGIENALVRVPITATSAVPTDVVLWPGREYGARPFMSSATVVTPDGIFTSVGDEPSYSLVRLPLEPGQGGLTVIDELPDDSRGLAVHDGWLYYPSKDGQGIRKRPLDGGAPVKLVPDRTVTGRLAVSTAGVFFPGDEVILRTER</sequence>
<evidence type="ECO:0000313" key="1">
    <source>
        <dbReference type="EMBL" id="WNG42850.1"/>
    </source>
</evidence>